<reference evidence="3" key="1">
    <citation type="submission" date="2022-11" db="UniProtKB">
        <authorList>
            <consortium name="WormBaseParasite"/>
        </authorList>
    </citation>
    <scope>IDENTIFICATION</scope>
</reference>
<dbReference type="InterPro" id="IPR000008">
    <property type="entry name" value="C2_dom"/>
</dbReference>
<dbReference type="PROSITE" id="PS50004">
    <property type="entry name" value="C2"/>
    <property type="match status" value="1"/>
</dbReference>
<dbReference type="AlphaFoldDB" id="A0A915BG07"/>
<dbReference type="Proteomes" id="UP000887569">
    <property type="component" value="Unplaced"/>
</dbReference>
<dbReference type="WBParaSite" id="PgR038X_g095_t01">
    <property type="protein sequence ID" value="PgR038X_g095_t01"/>
    <property type="gene ID" value="PgR038X_g095"/>
</dbReference>
<dbReference type="SUPFAM" id="SSF49562">
    <property type="entry name" value="C2 domain (Calcium/lipid-binding domain, CaLB)"/>
    <property type="match status" value="1"/>
</dbReference>
<dbReference type="Gene3D" id="2.60.40.150">
    <property type="entry name" value="C2 domain"/>
    <property type="match status" value="1"/>
</dbReference>
<evidence type="ECO:0000259" key="1">
    <source>
        <dbReference type="PROSITE" id="PS50004"/>
    </source>
</evidence>
<evidence type="ECO:0000313" key="2">
    <source>
        <dbReference type="Proteomes" id="UP000887569"/>
    </source>
</evidence>
<dbReference type="Pfam" id="PF00168">
    <property type="entry name" value="C2"/>
    <property type="match status" value="1"/>
</dbReference>
<proteinExistence type="predicted"/>
<name>A0A915BG07_PARUN</name>
<feature type="domain" description="C2" evidence="1">
    <location>
        <begin position="1"/>
        <end position="117"/>
    </location>
</feature>
<sequence>FNLPVLDRLTNSSDAYCRVEVLPRFLFPISQFRAQKTAIKKQTLNPIWDEQFQFKHRAAIISSALLLPSSEQFVGPFQVLVERSAKDEIAREMCDYEMYLVDYHMIPPYVDNANVSALRRRRTLRKFVNARRRRETVIVPNSRTSLL</sequence>
<keyword evidence="2" id="KW-1185">Reference proteome</keyword>
<organism evidence="2 3">
    <name type="scientific">Parascaris univalens</name>
    <name type="common">Nematode worm</name>
    <dbReference type="NCBI Taxonomy" id="6257"/>
    <lineage>
        <taxon>Eukaryota</taxon>
        <taxon>Metazoa</taxon>
        <taxon>Ecdysozoa</taxon>
        <taxon>Nematoda</taxon>
        <taxon>Chromadorea</taxon>
        <taxon>Rhabditida</taxon>
        <taxon>Spirurina</taxon>
        <taxon>Ascaridomorpha</taxon>
        <taxon>Ascaridoidea</taxon>
        <taxon>Ascarididae</taxon>
        <taxon>Parascaris</taxon>
    </lineage>
</organism>
<accession>A0A915BG07</accession>
<protein>
    <submittedName>
        <fullName evidence="3">C2 domain-containing protein</fullName>
    </submittedName>
</protein>
<dbReference type="InterPro" id="IPR035892">
    <property type="entry name" value="C2_domain_sf"/>
</dbReference>
<evidence type="ECO:0000313" key="3">
    <source>
        <dbReference type="WBParaSite" id="PgR038X_g095_t01"/>
    </source>
</evidence>